<evidence type="ECO:0000256" key="2">
    <source>
        <dbReference type="SAM" id="MobiDB-lite"/>
    </source>
</evidence>
<dbReference type="GO" id="GO:0006631">
    <property type="term" value="P:fatty acid metabolic process"/>
    <property type="evidence" value="ECO:0007669"/>
    <property type="project" value="TreeGrafter"/>
</dbReference>
<sequence>ADSRCDFVEAWPDIMKLKTKPTDDGMREIYGLYKQATVGDINIYSPGVLDIKGKAKWDLIAQWLPQLGRREVKNEPRNRVTNARKRRGSVQTASGYPILLEGRKSQ</sequence>
<reference evidence="4" key="2">
    <citation type="submission" date="2025-09" db="UniProtKB">
        <authorList>
            <consortium name="Ensembl"/>
        </authorList>
    </citation>
    <scope>IDENTIFICATION</scope>
</reference>
<protein>
    <recommendedName>
        <fullName evidence="3">ACB domain-containing protein</fullName>
    </recommendedName>
</protein>
<dbReference type="PROSITE" id="PS00880">
    <property type="entry name" value="ACB_1"/>
    <property type="match status" value="1"/>
</dbReference>
<dbReference type="PANTHER" id="PTHR23310:SF51">
    <property type="entry name" value="ACYL-COA-BINDING DOMAIN-CONTAINING PROTEIN 7"/>
    <property type="match status" value="1"/>
</dbReference>
<dbReference type="GeneTree" id="ENSGT01010000228366"/>
<feature type="region of interest" description="Disordered" evidence="2">
    <location>
        <begin position="77"/>
        <end position="106"/>
    </location>
</feature>
<dbReference type="PANTHER" id="PTHR23310">
    <property type="entry name" value="ACYL-COA-BINDING PROTEIN, ACBP"/>
    <property type="match status" value="1"/>
</dbReference>
<evidence type="ECO:0000313" key="5">
    <source>
        <dbReference type="Proteomes" id="UP000694569"/>
    </source>
</evidence>
<proteinExistence type="predicted"/>
<evidence type="ECO:0000256" key="1">
    <source>
        <dbReference type="ARBA" id="ARBA00023121"/>
    </source>
</evidence>
<dbReference type="Pfam" id="PF00887">
    <property type="entry name" value="ACBP"/>
    <property type="match status" value="1"/>
</dbReference>
<dbReference type="PRINTS" id="PR00689">
    <property type="entry name" value="ACOABINDINGP"/>
</dbReference>
<evidence type="ECO:0000259" key="3">
    <source>
        <dbReference type="PROSITE" id="PS51228"/>
    </source>
</evidence>
<dbReference type="InterPro" id="IPR014352">
    <property type="entry name" value="FERM/acyl-CoA-bd_prot_sf"/>
</dbReference>
<dbReference type="Proteomes" id="UP000694569">
    <property type="component" value="Unplaced"/>
</dbReference>
<organism evidence="4 5">
    <name type="scientific">Leptobrachium leishanense</name>
    <name type="common">Leishan spiny toad</name>
    <dbReference type="NCBI Taxonomy" id="445787"/>
    <lineage>
        <taxon>Eukaryota</taxon>
        <taxon>Metazoa</taxon>
        <taxon>Chordata</taxon>
        <taxon>Craniata</taxon>
        <taxon>Vertebrata</taxon>
        <taxon>Euteleostomi</taxon>
        <taxon>Amphibia</taxon>
        <taxon>Batrachia</taxon>
        <taxon>Anura</taxon>
        <taxon>Pelobatoidea</taxon>
        <taxon>Megophryidae</taxon>
        <taxon>Leptobrachium</taxon>
    </lineage>
</organism>
<dbReference type="InterPro" id="IPR035984">
    <property type="entry name" value="Acyl-CoA-binding_sf"/>
</dbReference>
<dbReference type="SUPFAM" id="SSF47027">
    <property type="entry name" value="Acyl-CoA binding protein"/>
    <property type="match status" value="1"/>
</dbReference>
<dbReference type="OrthoDB" id="346910at2759"/>
<dbReference type="GO" id="GO:0000062">
    <property type="term" value="F:fatty-acyl-CoA binding"/>
    <property type="evidence" value="ECO:0007669"/>
    <property type="project" value="InterPro"/>
</dbReference>
<dbReference type="InterPro" id="IPR022408">
    <property type="entry name" value="Acyl-CoA-binding_prot_CS"/>
</dbReference>
<reference evidence="4" key="1">
    <citation type="submission" date="2025-08" db="UniProtKB">
        <authorList>
            <consortium name="Ensembl"/>
        </authorList>
    </citation>
    <scope>IDENTIFICATION</scope>
</reference>
<dbReference type="Ensembl" id="ENSLLET00000000474.1">
    <property type="protein sequence ID" value="ENSLLEP00000000452.1"/>
    <property type="gene ID" value="ENSLLEG00000000297.1"/>
</dbReference>
<dbReference type="Gene3D" id="1.20.80.10">
    <property type="match status" value="1"/>
</dbReference>
<dbReference type="InterPro" id="IPR000582">
    <property type="entry name" value="Acyl-CoA-binding_protein"/>
</dbReference>
<accession>A0A8C5LJK0</accession>
<name>A0A8C5LJK0_9ANUR</name>
<keyword evidence="1" id="KW-0446">Lipid-binding</keyword>
<dbReference type="PROSITE" id="PS51228">
    <property type="entry name" value="ACB_2"/>
    <property type="match status" value="1"/>
</dbReference>
<keyword evidence="5" id="KW-1185">Reference proteome</keyword>
<dbReference type="AlphaFoldDB" id="A0A8C5LJK0"/>
<feature type="domain" description="ACB" evidence="3">
    <location>
        <begin position="3"/>
        <end position="106"/>
    </location>
</feature>
<evidence type="ECO:0000313" key="4">
    <source>
        <dbReference type="Ensembl" id="ENSLLEP00000000452.1"/>
    </source>
</evidence>